<evidence type="ECO:0000259" key="1">
    <source>
        <dbReference type="Pfam" id="PF02625"/>
    </source>
</evidence>
<dbReference type="InterPro" id="IPR003777">
    <property type="entry name" value="XdhC_CoxI"/>
</dbReference>
<dbReference type="EMBL" id="JRYR02000002">
    <property type="protein sequence ID" value="OHX63862.1"/>
    <property type="molecule type" value="Genomic_DNA"/>
</dbReference>
<evidence type="ECO:0000313" key="3">
    <source>
        <dbReference type="EMBL" id="OHX63862.1"/>
    </source>
</evidence>
<dbReference type="InterPro" id="IPR027051">
    <property type="entry name" value="XdhC_Rossmann_dom"/>
</dbReference>
<sequence>MLHELQQIVLKAHNWNTNGIATVLVTVVALDGSSYRKPGVRMLISEEGDMFGAVSGGCVETEIKRQSQDVFIHQEAKVIRYNGRLRLGCEGVLTLLIEPFVVSSDDLKRFNQLIDERKNIDCHSLYSENALIMGQSHTRFISQSKSVFQSNLLIDHPQFNCFDQSLSPIFQLYIFGVDHDAVPLAQFALGNSWKVTIVDSIHGKGEESAFPHGVEYIKINEDEVHQLSFDAHTAVVLMTHNLIKDLHYLTQLQNQTIGYLGILGAKKRKKKLIQSLIDFSNDVSNAFLESIHSPCGLDIGAETPQEIAISIIGEIIQIQKNKSKDKTLDQQYHITINHGI</sequence>
<reference evidence="3 4" key="1">
    <citation type="journal article" date="2012" name="Int. J. Syst. Evol. Microbiol.">
        <title>Flammeovirga pacifica sp. nov., isolated from deep-sea sediment.</title>
        <authorList>
            <person name="Xu H."/>
            <person name="Fu Y."/>
            <person name="Yang N."/>
            <person name="Ding Z."/>
            <person name="Lai Q."/>
            <person name="Zeng R."/>
        </authorList>
    </citation>
    <scope>NUCLEOTIDE SEQUENCE [LARGE SCALE GENOMIC DNA]</scope>
    <source>
        <strain evidence="4">DSM 24597 / LMG 26175 / WPAGA1</strain>
    </source>
</reference>
<comment type="caution">
    <text evidence="3">The sequence shown here is derived from an EMBL/GenBank/DDBJ whole genome shotgun (WGS) entry which is preliminary data.</text>
</comment>
<dbReference type="Pfam" id="PF13478">
    <property type="entry name" value="XdhC_C"/>
    <property type="match status" value="1"/>
</dbReference>
<dbReference type="RefSeq" id="WP_044217727.1">
    <property type="nucleotide sequence ID" value="NZ_JRYR02000002.1"/>
</dbReference>
<dbReference type="STRING" id="915059.NH26_19820"/>
<feature type="domain" description="XdhC Rossmann" evidence="2">
    <location>
        <begin position="172"/>
        <end position="315"/>
    </location>
</feature>
<gene>
    <name evidence="3" type="ORF">NH26_19820</name>
</gene>
<accession>A0A1S1YS55</accession>
<dbReference type="InterPro" id="IPR052698">
    <property type="entry name" value="MoCofactor_Util/Proc"/>
</dbReference>
<dbReference type="Gene3D" id="3.40.50.720">
    <property type="entry name" value="NAD(P)-binding Rossmann-like Domain"/>
    <property type="match status" value="1"/>
</dbReference>
<name>A0A1S1YS55_FLAPC</name>
<evidence type="ECO:0008006" key="5">
    <source>
        <dbReference type="Google" id="ProtNLM"/>
    </source>
</evidence>
<proteinExistence type="predicted"/>
<keyword evidence="4" id="KW-1185">Reference proteome</keyword>
<dbReference type="Pfam" id="PF02625">
    <property type="entry name" value="XdhC_CoxI"/>
    <property type="match status" value="1"/>
</dbReference>
<dbReference type="Proteomes" id="UP000179797">
    <property type="component" value="Unassembled WGS sequence"/>
</dbReference>
<dbReference type="AlphaFoldDB" id="A0A1S1YS55"/>
<protein>
    <recommendedName>
        <fullName evidence="5">XshC-Cox1-family protein</fullName>
    </recommendedName>
</protein>
<dbReference type="PANTHER" id="PTHR30388:SF6">
    <property type="entry name" value="XANTHINE DEHYDROGENASE SUBUNIT A-RELATED"/>
    <property type="match status" value="1"/>
</dbReference>
<feature type="domain" description="XdhC- CoxI" evidence="1">
    <location>
        <begin position="17"/>
        <end position="81"/>
    </location>
</feature>
<evidence type="ECO:0000313" key="4">
    <source>
        <dbReference type="Proteomes" id="UP000179797"/>
    </source>
</evidence>
<evidence type="ECO:0000259" key="2">
    <source>
        <dbReference type="Pfam" id="PF13478"/>
    </source>
</evidence>
<dbReference type="PANTHER" id="PTHR30388">
    <property type="entry name" value="ALDEHYDE OXIDOREDUCTASE MOLYBDENUM COFACTOR ASSEMBLY PROTEIN"/>
    <property type="match status" value="1"/>
</dbReference>
<dbReference type="OrthoDB" id="9773039at2"/>
<organism evidence="3 4">
    <name type="scientific">Flammeovirga pacifica</name>
    <dbReference type="NCBI Taxonomy" id="915059"/>
    <lineage>
        <taxon>Bacteria</taxon>
        <taxon>Pseudomonadati</taxon>
        <taxon>Bacteroidota</taxon>
        <taxon>Cytophagia</taxon>
        <taxon>Cytophagales</taxon>
        <taxon>Flammeovirgaceae</taxon>
        <taxon>Flammeovirga</taxon>
    </lineage>
</organism>